<evidence type="ECO:0000256" key="4">
    <source>
        <dbReference type="ARBA" id="ARBA00022989"/>
    </source>
</evidence>
<keyword evidence="6 11" id="KW-0472">Membrane</keyword>
<evidence type="ECO:0000256" key="11">
    <source>
        <dbReference type="SAM" id="Phobius"/>
    </source>
</evidence>
<evidence type="ECO:0000259" key="12">
    <source>
        <dbReference type="PROSITE" id="PS51371"/>
    </source>
</evidence>
<dbReference type="GeneID" id="4907934"/>
<dbReference type="InterPro" id="IPR046342">
    <property type="entry name" value="CBS_dom_sf"/>
</dbReference>
<evidence type="ECO:0000313" key="13">
    <source>
        <dbReference type="EMBL" id="ABN69721.1"/>
    </source>
</evidence>
<evidence type="ECO:0000256" key="2">
    <source>
        <dbReference type="ARBA" id="ARBA00022448"/>
    </source>
</evidence>
<dbReference type="AlphaFoldDB" id="A3DM61"/>
<name>A3DM61_STAMF</name>
<dbReference type="InterPro" id="IPR001807">
    <property type="entry name" value="ClC"/>
</dbReference>
<dbReference type="GO" id="GO:0034707">
    <property type="term" value="C:chloride channel complex"/>
    <property type="evidence" value="ECO:0007669"/>
    <property type="project" value="UniProtKB-KW"/>
</dbReference>
<feature type="transmembrane region" description="Helical" evidence="11">
    <location>
        <begin position="217"/>
        <end position="237"/>
    </location>
</feature>
<dbReference type="SUPFAM" id="SSF81340">
    <property type="entry name" value="Clc chloride channel"/>
    <property type="match status" value="1"/>
</dbReference>
<feature type="transmembrane region" description="Helical" evidence="11">
    <location>
        <begin position="257"/>
        <end position="278"/>
    </location>
</feature>
<dbReference type="eggNOG" id="arCOG02569">
    <property type="taxonomic scope" value="Archaea"/>
</dbReference>
<reference evidence="14" key="1">
    <citation type="journal article" date="2009" name="BMC Genomics">
        <title>The complete genome sequence of Staphylothermus marinus reveals differences in sulfur metabolism among heterotrophic Crenarchaeota.</title>
        <authorList>
            <person name="Anderson I.J."/>
            <person name="Dharmarajan L."/>
            <person name="Rodriguez J."/>
            <person name="Hooper S."/>
            <person name="Porat I."/>
            <person name="Ulrich L.E."/>
            <person name="Elkins J.G."/>
            <person name="Mavromatis K."/>
            <person name="Sun H."/>
            <person name="Land M."/>
            <person name="Lapidus A."/>
            <person name="Lucas S."/>
            <person name="Barry K."/>
            <person name="Huber H."/>
            <person name="Zhulin I.B."/>
            <person name="Whitman W.B."/>
            <person name="Mukhopadhyay B."/>
            <person name="Woese C."/>
            <person name="Bristow J."/>
            <person name="Kyrpides N."/>
        </authorList>
    </citation>
    <scope>NUCLEOTIDE SEQUENCE [LARGE SCALE GENOMIC DNA]</scope>
    <source>
        <strain evidence="14">ATCC 43588 / DSM 3639 / JCM 9404 / F1</strain>
    </source>
</reference>
<evidence type="ECO:0000256" key="8">
    <source>
        <dbReference type="ARBA" id="ARBA00023214"/>
    </source>
</evidence>
<feature type="transmembrane region" description="Helical" evidence="11">
    <location>
        <begin position="290"/>
        <end position="313"/>
    </location>
</feature>
<dbReference type="PROSITE" id="PS51371">
    <property type="entry name" value="CBS"/>
    <property type="match status" value="1"/>
</dbReference>
<reference evidence="13 14" key="2">
    <citation type="journal article" date="2009" name="Stand. Genomic Sci.">
        <title>Complete genome sequence of Staphylothermus marinus Stetter and Fiala 1986 type strain F1.</title>
        <authorList>
            <person name="Anderson I.J."/>
            <person name="Sun H."/>
            <person name="Lapidus A."/>
            <person name="Copeland A."/>
            <person name="Glavina Del Rio T."/>
            <person name="Tice H."/>
            <person name="Dalin E."/>
            <person name="Lucas S."/>
            <person name="Barry K."/>
            <person name="Land M."/>
            <person name="Richardson P."/>
            <person name="Huber H."/>
            <person name="Kyrpides N.C."/>
        </authorList>
    </citation>
    <scope>NUCLEOTIDE SEQUENCE [LARGE SCALE GENOMIC DNA]</scope>
    <source>
        <strain evidence="14">ATCC 43588 / DSM 3639 / JCM 9404 / F1</strain>
    </source>
</reference>
<keyword evidence="10" id="KW-0129">CBS domain</keyword>
<feature type="transmembrane region" description="Helical" evidence="11">
    <location>
        <begin position="39"/>
        <end position="60"/>
    </location>
</feature>
<dbReference type="InterPro" id="IPR000644">
    <property type="entry name" value="CBS_dom"/>
</dbReference>
<evidence type="ECO:0000256" key="6">
    <source>
        <dbReference type="ARBA" id="ARBA00023136"/>
    </source>
</evidence>
<dbReference type="Pfam" id="PF00654">
    <property type="entry name" value="Voltage_CLC"/>
    <property type="match status" value="1"/>
</dbReference>
<feature type="transmembrane region" description="Helical" evidence="11">
    <location>
        <begin position="139"/>
        <end position="164"/>
    </location>
</feature>
<dbReference type="Gene3D" id="3.10.580.10">
    <property type="entry name" value="CBS-domain"/>
    <property type="match status" value="1"/>
</dbReference>
<dbReference type="HOGENOM" id="CLU_015263_5_3_2"/>
<sequence>MPNLKLIAISLIVGFISSLFVAGFVYVLDAYGLVIDKLVYSNISLALTAFFSIIAGYLILRITNAKHAMGAGVENIVYEYHLPFRKLRKSNLISKFFSTIITIGGGGSGGLQGPSVYFGGYIGGLLSDRLKLSYSERKALMLSGIASSLSYIFQAPLGAFFYAIEIPYRRDLETKYIVPVILSSIIGYVMSSMIMGKVIYMPQITISLTRILEPINIMIYLLLSLFITALVYVFIYLDRFIDKYKKTMLKINELLPVFILAALVGITVFFVPQVEGIGYNKFLKIYEEKIYLKAPLILLVLILLKMIATSATIRSGASAGYFGPSLFIGGLSGLIFYSFIGRYLSSLPPLVYVYAGIAAFYGAASTAPLGISILVTEISGSYSLIFPAILSSFIVRELIGNTVLYKTQRTTRLRASIERIITVAYIANSIDPKILSAKIHNAIHSVPIPLLLGEPLDKAYHIYINSNYTHIPVVDENHTPIGAIDVKKLIKTKELVITPNIVNPIPVIDKNITIKETIRLLSRYNVEALILKYEKGKYAGIITVEDLEKYILSKIWWKTR</sequence>
<feature type="transmembrane region" description="Helical" evidence="11">
    <location>
        <begin position="176"/>
        <end position="196"/>
    </location>
</feature>
<gene>
    <name evidence="13" type="ordered locus">Smar_0614</name>
</gene>
<evidence type="ECO:0000256" key="7">
    <source>
        <dbReference type="ARBA" id="ARBA00023173"/>
    </source>
</evidence>
<keyword evidence="5" id="KW-0406">Ion transport</keyword>
<keyword evidence="9" id="KW-0407">Ion channel</keyword>
<proteinExistence type="predicted"/>
<feature type="transmembrane region" description="Helical" evidence="11">
    <location>
        <begin position="381"/>
        <end position="399"/>
    </location>
</feature>
<feature type="transmembrane region" description="Helical" evidence="11">
    <location>
        <begin position="319"/>
        <end position="340"/>
    </location>
</feature>
<dbReference type="EMBL" id="CP000575">
    <property type="protein sequence ID" value="ABN69721.1"/>
    <property type="molecule type" value="Genomic_DNA"/>
</dbReference>
<feature type="domain" description="CBS" evidence="12">
    <location>
        <begin position="497"/>
        <end position="559"/>
    </location>
</feature>
<evidence type="ECO:0000256" key="1">
    <source>
        <dbReference type="ARBA" id="ARBA00004141"/>
    </source>
</evidence>
<keyword evidence="2" id="KW-0813">Transport</keyword>
<dbReference type="CDD" id="cd02205">
    <property type="entry name" value="CBS_pair_SF"/>
    <property type="match status" value="1"/>
</dbReference>
<dbReference type="Pfam" id="PF00571">
    <property type="entry name" value="CBS"/>
    <property type="match status" value="2"/>
</dbReference>
<dbReference type="OrthoDB" id="15374at2157"/>
<keyword evidence="4 11" id="KW-1133">Transmembrane helix</keyword>
<dbReference type="PANTHER" id="PTHR43427">
    <property type="entry name" value="CHLORIDE CHANNEL PROTEIN CLC-E"/>
    <property type="match status" value="1"/>
</dbReference>
<feature type="transmembrane region" description="Helical" evidence="11">
    <location>
        <begin position="7"/>
        <end position="27"/>
    </location>
</feature>
<dbReference type="InterPro" id="IPR050368">
    <property type="entry name" value="ClC-type_chloride_channel"/>
</dbReference>
<evidence type="ECO:0000313" key="14">
    <source>
        <dbReference type="Proteomes" id="UP000000254"/>
    </source>
</evidence>
<dbReference type="KEGG" id="smr:Smar_0614"/>
<dbReference type="Proteomes" id="UP000000254">
    <property type="component" value="Chromosome"/>
</dbReference>
<organism evidence="13 14">
    <name type="scientific">Staphylothermus marinus (strain ATCC 43588 / DSM 3639 / JCM 9404 / F1)</name>
    <dbReference type="NCBI Taxonomy" id="399550"/>
    <lineage>
        <taxon>Archaea</taxon>
        <taxon>Thermoproteota</taxon>
        <taxon>Thermoprotei</taxon>
        <taxon>Desulfurococcales</taxon>
        <taxon>Desulfurococcaceae</taxon>
        <taxon>Staphylothermus</taxon>
    </lineage>
</organism>
<dbReference type="STRING" id="399550.Smar_0614"/>
<dbReference type="PANTHER" id="PTHR43427:SF6">
    <property type="entry name" value="CHLORIDE CHANNEL PROTEIN CLC-E"/>
    <property type="match status" value="1"/>
</dbReference>
<keyword evidence="8" id="KW-0868">Chloride</keyword>
<comment type="subcellular location">
    <subcellularLocation>
        <location evidence="1">Membrane</location>
        <topology evidence="1">Multi-pass membrane protein</topology>
    </subcellularLocation>
</comment>
<dbReference type="Gene3D" id="1.10.3080.10">
    <property type="entry name" value="Clc chloride channel"/>
    <property type="match status" value="1"/>
</dbReference>
<dbReference type="GO" id="GO:0005254">
    <property type="term" value="F:chloride channel activity"/>
    <property type="evidence" value="ECO:0007669"/>
    <property type="project" value="UniProtKB-KW"/>
</dbReference>
<accession>A3DM61</accession>
<evidence type="ECO:0000256" key="5">
    <source>
        <dbReference type="ARBA" id="ARBA00023065"/>
    </source>
</evidence>
<dbReference type="PRINTS" id="PR00762">
    <property type="entry name" value="CLCHANNEL"/>
</dbReference>
<feature type="transmembrane region" description="Helical" evidence="11">
    <location>
        <begin position="352"/>
        <end position="375"/>
    </location>
</feature>
<keyword evidence="7" id="KW-0869">Chloride channel</keyword>
<protein>
    <submittedName>
        <fullName evidence="13">Cl-channel, voltage-gated family protein</fullName>
    </submittedName>
</protein>
<dbReference type="CDD" id="cd00400">
    <property type="entry name" value="Voltage_gated_ClC"/>
    <property type="match status" value="1"/>
</dbReference>
<keyword evidence="14" id="KW-1185">Reference proteome</keyword>
<keyword evidence="3 11" id="KW-0812">Transmembrane</keyword>
<dbReference type="RefSeq" id="WP_011838912.1">
    <property type="nucleotide sequence ID" value="NC_009033.1"/>
</dbReference>
<dbReference type="SUPFAM" id="SSF54631">
    <property type="entry name" value="CBS-domain pair"/>
    <property type="match status" value="1"/>
</dbReference>
<evidence type="ECO:0000256" key="9">
    <source>
        <dbReference type="ARBA" id="ARBA00023303"/>
    </source>
</evidence>
<evidence type="ECO:0000256" key="10">
    <source>
        <dbReference type="PROSITE-ProRule" id="PRU00703"/>
    </source>
</evidence>
<evidence type="ECO:0000256" key="3">
    <source>
        <dbReference type="ARBA" id="ARBA00022692"/>
    </source>
</evidence>
<dbReference type="InterPro" id="IPR014743">
    <property type="entry name" value="Cl-channel_core"/>
</dbReference>